<dbReference type="SUPFAM" id="SSF55874">
    <property type="entry name" value="ATPase domain of HSP90 chaperone/DNA topoisomerase II/histidine kinase"/>
    <property type="match status" value="1"/>
</dbReference>
<keyword evidence="4" id="KW-1003">Cell membrane</keyword>
<evidence type="ECO:0000256" key="9">
    <source>
        <dbReference type="ARBA" id="ARBA00023012"/>
    </source>
</evidence>
<keyword evidence="9" id="KW-0902">Two-component regulatory system</keyword>
<reference evidence="16 18" key="3">
    <citation type="submission" date="2020-02" db="EMBL/GenBank/DDBJ databases">
        <authorList>
            <person name="Kociolek L.K."/>
            <person name="Ozer E.A."/>
        </authorList>
    </citation>
    <scope>NUCLEOTIDE SEQUENCE [LARGE SCALE GENOMIC DNA]</scope>
    <source>
        <strain evidence="16 18">ATCC 14501</strain>
    </source>
</reference>
<evidence type="ECO:0000256" key="2">
    <source>
        <dbReference type="ARBA" id="ARBA00004651"/>
    </source>
</evidence>
<evidence type="ECO:0000313" key="13">
    <source>
        <dbReference type="EMBL" id="KGJ51338.1"/>
    </source>
</evidence>
<evidence type="ECO:0000313" key="16">
    <source>
        <dbReference type="EMBL" id="QJA01368.1"/>
    </source>
</evidence>
<dbReference type="EMBL" id="JQIF01000124">
    <property type="protein sequence ID" value="KGJ51338.1"/>
    <property type="molecule type" value="Genomic_DNA"/>
</dbReference>
<dbReference type="PROSITE" id="PS50109">
    <property type="entry name" value="HIS_KIN"/>
    <property type="match status" value="1"/>
</dbReference>
<evidence type="ECO:0000256" key="4">
    <source>
        <dbReference type="ARBA" id="ARBA00022475"/>
    </source>
</evidence>
<dbReference type="InterPro" id="IPR003594">
    <property type="entry name" value="HATPase_dom"/>
</dbReference>
<reference evidence="13 17" key="1">
    <citation type="submission" date="2014-08" db="EMBL/GenBank/DDBJ databases">
        <title>Clostridium innocuum, an unnegligible vancomycin-resistant pathogen causing extra-intestinal infections.</title>
        <authorList>
            <person name="Feng Y."/>
            <person name="Chiu C.-H."/>
        </authorList>
    </citation>
    <scope>NUCLEOTIDE SEQUENCE [LARGE SCALE GENOMIC DNA]</scope>
    <source>
        <strain evidence="13 17">AN88</strain>
    </source>
</reference>
<dbReference type="InterPro" id="IPR050351">
    <property type="entry name" value="BphY/WalK/GraS-like"/>
</dbReference>
<dbReference type="AlphaFoldDB" id="A0A099I386"/>
<dbReference type="PANTHER" id="PTHR45453">
    <property type="entry name" value="PHOSPHATE REGULON SENSOR PROTEIN PHOR"/>
    <property type="match status" value="1"/>
</dbReference>
<dbReference type="Proteomes" id="UP000503330">
    <property type="component" value="Chromosome"/>
</dbReference>
<dbReference type="EMBL" id="WWTN01000049">
    <property type="protein sequence ID" value="MZH57984.1"/>
    <property type="molecule type" value="Genomic_DNA"/>
</dbReference>
<keyword evidence="8 11" id="KW-1133">Transmembrane helix</keyword>
<evidence type="ECO:0000256" key="5">
    <source>
        <dbReference type="ARBA" id="ARBA00022679"/>
    </source>
</evidence>
<evidence type="ECO:0000313" key="15">
    <source>
        <dbReference type="EMBL" id="MZH57984.1"/>
    </source>
</evidence>
<reference evidence="15" key="2">
    <citation type="journal article" date="2019" name="Nat. Med.">
        <title>A library of human gut bacterial isolates paired with longitudinal multiomics data enables mechanistic microbiome research.</title>
        <authorList>
            <person name="Poyet M."/>
            <person name="Groussin M."/>
            <person name="Gibbons S.M."/>
            <person name="Avila-Pacheco J."/>
            <person name="Jiang X."/>
            <person name="Kearney S.M."/>
            <person name="Perrotta A.R."/>
            <person name="Berdy B."/>
            <person name="Zhao S."/>
            <person name="Lieberman T.D."/>
            <person name="Swanson P.K."/>
            <person name="Smith M."/>
            <person name="Roesemann S."/>
            <person name="Alexander J.E."/>
            <person name="Rich S.A."/>
            <person name="Livny J."/>
            <person name="Vlamakis H."/>
            <person name="Clish C."/>
            <person name="Bullock K."/>
            <person name="Deik A."/>
            <person name="Scott J."/>
            <person name="Pierce K.A."/>
            <person name="Xavier R.J."/>
            <person name="Alm E.J."/>
        </authorList>
    </citation>
    <scope>NUCLEOTIDE SEQUENCE</scope>
    <source>
        <strain evidence="15">BIOML-A12</strain>
    </source>
</reference>
<evidence type="ECO:0000256" key="11">
    <source>
        <dbReference type="SAM" id="Phobius"/>
    </source>
</evidence>
<evidence type="ECO:0000313" key="14">
    <source>
        <dbReference type="EMBL" id="MCR0233662.1"/>
    </source>
</evidence>
<dbReference type="GO" id="GO:0016036">
    <property type="term" value="P:cellular response to phosphate starvation"/>
    <property type="evidence" value="ECO:0007669"/>
    <property type="project" value="TreeGrafter"/>
</dbReference>
<dbReference type="Proteomes" id="UP000604383">
    <property type="component" value="Unassembled WGS sequence"/>
</dbReference>
<dbReference type="GO" id="GO:0000155">
    <property type="term" value="F:phosphorelay sensor kinase activity"/>
    <property type="evidence" value="ECO:0007669"/>
    <property type="project" value="TreeGrafter"/>
</dbReference>
<dbReference type="GO" id="GO:0005886">
    <property type="term" value="C:plasma membrane"/>
    <property type="evidence" value="ECO:0007669"/>
    <property type="project" value="UniProtKB-SubCell"/>
</dbReference>
<accession>A0A099I386</accession>
<gene>
    <name evidence="13" type="ORF">CIAN88_21135</name>
    <name evidence="16" type="ORF">G4D54_02520</name>
    <name evidence="15" type="ORF">GT664_20025</name>
    <name evidence="14" type="ORF">MKC95_12865</name>
</gene>
<dbReference type="GO" id="GO:0004721">
    <property type="term" value="F:phosphoprotein phosphatase activity"/>
    <property type="evidence" value="ECO:0007669"/>
    <property type="project" value="TreeGrafter"/>
</dbReference>
<dbReference type="InterPro" id="IPR036890">
    <property type="entry name" value="HATPase_C_sf"/>
</dbReference>
<evidence type="ECO:0000256" key="3">
    <source>
        <dbReference type="ARBA" id="ARBA00012438"/>
    </source>
</evidence>
<evidence type="ECO:0000256" key="8">
    <source>
        <dbReference type="ARBA" id="ARBA00022989"/>
    </source>
</evidence>
<evidence type="ECO:0000256" key="1">
    <source>
        <dbReference type="ARBA" id="ARBA00000085"/>
    </source>
</evidence>
<dbReference type="Proteomes" id="UP001203972">
    <property type="component" value="Unassembled WGS sequence"/>
</dbReference>
<evidence type="ECO:0000256" key="6">
    <source>
        <dbReference type="ARBA" id="ARBA00022692"/>
    </source>
</evidence>
<comment type="subcellular location">
    <subcellularLocation>
        <location evidence="2">Cell membrane</location>
        <topology evidence="2">Multi-pass membrane protein</topology>
    </subcellularLocation>
</comment>
<evidence type="ECO:0000313" key="17">
    <source>
        <dbReference type="Proteomes" id="UP000030008"/>
    </source>
</evidence>
<dbReference type="SMART" id="SM00387">
    <property type="entry name" value="HATPase_c"/>
    <property type="match status" value="1"/>
</dbReference>
<keyword evidence="7 13" id="KW-0418">Kinase</keyword>
<dbReference type="GeneID" id="61924375"/>
<keyword evidence="10 11" id="KW-0472">Membrane</keyword>
<sequence>MRTNEFIREKLYLIMISFLTSIITILFLYAIQVNGQVILIISLLQWGMVLACLIIEYLRRSTYYHRLEQTLDGLDQKYLLTEIIDEPLFMDGKILYETLRIVDKSMADNVNRYRISQNEYKDYIEMWVHEIKTPLAASKLIISNNPSEVTLSLQEEIEKVEGFVEQALFYARSTNPEKDYIIKELSLQECVSKVIRKHSKSFIYQKIKIQLDDLELSVYSDSKWLEFILDQIISNALKYTPKEVGTIHIWTTSTDNMISLHIQDNGSGISSSELGRIFEKGFTGTNGRLNEKATGMGLYLCKTLCNKLYLGIRAESVQGQGTTIILDFPISKLMLLK</sequence>
<dbReference type="EMBL" id="CP048838">
    <property type="protein sequence ID" value="QJA01368.1"/>
    <property type="molecule type" value="Genomic_DNA"/>
</dbReference>
<dbReference type="PRINTS" id="PR00344">
    <property type="entry name" value="BCTRLSENSOR"/>
</dbReference>
<protein>
    <recommendedName>
        <fullName evidence="3">histidine kinase</fullName>
        <ecNumber evidence="3">2.7.13.3</ecNumber>
    </recommendedName>
</protein>
<feature type="transmembrane region" description="Helical" evidence="11">
    <location>
        <begin position="12"/>
        <end position="31"/>
    </location>
</feature>
<dbReference type="InterPro" id="IPR004358">
    <property type="entry name" value="Sig_transdc_His_kin-like_C"/>
</dbReference>
<reference evidence="14" key="4">
    <citation type="journal article" date="2022" name="Clin. Infect. Dis.">
        <title>Association between Clostridium innocuum and antibiotic-associated diarrhea in adults and children: A cross-sectional study and comparative genomics analysis.</title>
        <authorList>
            <person name="Cherny K.E."/>
            <person name="Muscat E.B."/>
            <person name="Balaji A."/>
            <person name="Mukherjee J."/>
            <person name="Ozer E.A."/>
            <person name="Angarone M.P."/>
            <person name="Hauser A.R."/>
            <person name="Sichel J.S."/>
            <person name="Amponsah E."/>
            <person name="Kociolek L.K."/>
        </authorList>
    </citation>
    <scope>NUCLEOTIDE SEQUENCE</scope>
    <source>
        <strain evidence="14">NU1-AC-029v</strain>
    </source>
</reference>
<dbReference type="EC" id="2.7.13.3" evidence="3"/>
<feature type="transmembrane region" description="Helical" evidence="11">
    <location>
        <begin position="37"/>
        <end position="58"/>
    </location>
</feature>
<dbReference type="Gene3D" id="3.30.565.10">
    <property type="entry name" value="Histidine kinase-like ATPase, C-terminal domain"/>
    <property type="match status" value="1"/>
</dbReference>
<keyword evidence="5" id="KW-0808">Transferase</keyword>
<evidence type="ECO:0000256" key="7">
    <source>
        <dbReference type="ARBA" id="ARBA00022777"/>
    </source>
</evidence>
<dbReference type="InterPro" id="IPR005467">
    <property type="entry name" value="His_kinase_dom"/>
</dbReference>
<comment type="catalytic activity">
    <reaction evidence="1">
        <text>ATP + protein L-histidine = ADP + protein N-phospho-L-histidine.</text>
        <dbReference type="EC" id="2.7.13.3"/>
    </reaction>
</comment>
<dbReference type="PANTHER" id="PTHR45453:SF2">
    <property type="entry name" value="HISTIDINE KINASE"/>
    <property type="match status" value="1"/>
</dbReference>
<feature type="domain" description="Histidine kinase" evidence="12">
    <location>
        <begin position="126"/>
        <end position="332"/>
    </location>
</feature>
<evidence type="ECO:0000259" key="12">
    <source>
        <dbReference type="PROSITE" id="PS50109"/>
    </source>
</evidence>
<evidence type="ECO:0000313" key="18">
    <source>
        <dbReference type="Proteomes" id="UP000503330"/>
    </source>
</evidence>
<dbReference type="Pfam" id="PF02518">
    <property type="entry name" value="HATPase_c"/>
    <property type="match status" value="1"/>
</dbReference>
<evidence type="ECO:0000256" key="10">
    <source>
        <dbReference type="ARBA" id="ARBA00023136"/>
    </source>
</evidence>
<dbReference type="EMBL" id="JAKTMA010000021">
    <property type="protein sequence ID" value="MCR0233662.1"/>
    <property type="molecule type" value="Genomic_DNA"/>
</dbReference>
<keyword evidence="6 11" id="KW-0812">Transmembrane</keyword>
<dbReference type="RefSeq" id="WP_002607168.1">
    <property type="nucleotide sequence ID" value="NZ_AP025565.1"/>
</dbReference>
<proteinExistence type="predicted"/>
<organism evidence="13 17">
    <name type="scientific">Clostridium innocuum</name>
    <dbReference type="NCBI Taxonomy" id="1522"/>
    <lineage>
        <taxon>Bacteria</taxon>
        <taxon>Bacillati</taxon>
        <taxon>Bacillota</taxon>
        <taxon>Clostridia</taxon>
        <taxon>Eubacteriales</taxon>
        <taxon>Clostridiaceae</taxon>
        <taxon>Clostridium</taxon>
    </lineage>
</organism>
<name>A0A099I386_CLOIN</name>
<dbReference type="Proteomes" id="UP000030008">
    <property type="component" value="Unassembled WGS sequence"/>
</dbReference>